<reference evidence="1 2" key="1">
    <citation type="journal article" date="2013" name="Genome Biol. Evol.">
        <title>Genomes of Stigonematalean cyanobacteria (subsection V) and the evolution of oxygenic photosynthesis from prokaryotes to plastids.</title>
        <authorList>
            <person name="Dagan T."/>
            <person name="Roettger M."/>
            <person name="Stucken K."/>
            <person name="Landan G."/>
            <person name="Koch R."/>
            <person name="Major P."/>
            <person name="Gould S.B."/>
            <person name="Goremykin V.V."/>
            <person name="Rippka R."/>
            <person name="Tandeau de Marsac N."/>
            <person name="Gugger M."/>
            <person name="Lockhart P.J."/>
            <person name="Allen J.F."/>
            <person name="Brune I."/>
            <person name="Maus I."/>
            <person name="Puhler A."/>
            <person name="Martin W.F."/>
        </authorList>
    </citation>
    <scope>NUCLEOTIDE SEQUENCE [LARGE SCALE GENOMIC DNA]</scope>
    <source>
        <strain evidence="1 2">PCC 7110</strain>
    </source>
</reference>
<dbReference type="AlphaFoldDB" id="A0A139XBI1"/>
<accession>A0A139XBI1</accession>
<proteinExistence type="predicted"/>
<sequence length="122" mass="13646">MLDQESLSLIDKWFSQNALFSEDQARRCQQIRLAAKEVAIAMADPDIGGREYVVRCQELAEIIINSCSESIERHYALAALYMVMGAPSLECKPFNPDHMAIWLRSQVIGLAEQAIICEVSNG</sequence>
<evidence type="ECO:0000313" key="1">
    <source>
        <dbReference type="EMBL" id="KYC42068.1"/>
    </source>
</evidence>
<dbReference type="Proteomes" id="UP000076925">
    <property type="component" value="Unassembled WGS sequence"/>
</dbReference>
<dbReference type="STRING" id="128403.WA1_18880"/>
<organism evidence="1 2">
    <name type="scientific">Scytonema hofmannii PCC 7110</name>
    <dbReference type="NCBI Taxonomy" id="128403"/>
    <lineage>
        <taxon>Bacteria</taxon>
        <taxon>Bacillati</taxon>
        <taxon>Cyanobacteriota</taxon>
        <taxon>Cyanophyceae</taxon>
        <taxon>Nostocales</taxon>
        <taxon>Scytonemataceae</taxon>
        <taxon>Scytonema</taxon>
    </lineage>
</organism>
<dbReference type="EMBL" id="ANNX02000020">
    <property type="protein sequence ID" value="KYC42068.1"/>
    <property type="molecule type" value="Genomic_DNA"/>
</dbReference>
<dbReference type="RefSeq" id="WP_017742014.1">
    <property type="nucleotide sequence ID" value="NZ_KQ976354.1"/>
</dbReference>
<protein>
    <submittedName>
        <fullName evidence="1">Uncharacterized protein</fullName>
    </submittedName>
</protein>
<evidence type="ECO:0000313" key="2">
    <source>
        <dbReference type="Proteomes" id="UP000076925"/>
    </source>
</evidence>
<name>A0A139XBI1_9CYAN</name>
<keyword evidence="2" id="KW-1185">Reference proteome</keyword>
<comment type="caution">
    <text evidence="1">The sequence shown here is derived from an EMBL/GenBank/DDBJ whole genome shotgun (WGS) entry which is preliminary data.</text>
</comment>
<gene>
    <name evidence="1" type="ORF">WA1_18880</name>
</gene>